<reference evidence="1" key="1">
    <citation type="submission" date="2014-05" db="EMBL/GenBank/DDBJ databases">
        <authorList>
            <person name="Chronopoulou M."/>
        </authorList>
    </citation>
    <scope>NUCLEOTIDE SEQUENCE</scope>
    <source>
        <tissue evidence="1">Whole organism</tissue>
    </source>
</reference>
<accession>A0A0K2U5U4</accession>
<sequence>MTPTMIETHLLRHETLLNSILTALMPIPLTTPFGCMLRGRHAVCVIQTLRLSKLLGQHDRLLHLQWVPGVPPPPGSHYCSEGGYIND</sequence>
<evidence type="ECO:0000313" key="1">
    <source>
        <dbReference type="EMBL" id="CDW33654.1"/>
    </source>
</evidence>
<name>A0A0K2U5U4_LEPSM</name>
<protein>
    <submittedName>
        <fullName evidence="1">Uncharacterized protein</fullName>
    </submittedName>
</protein>
<organism evidence="1">
    <name type="scientific">Lepeophtheirus salmonis</name>
    <name type="common">Salmon louse</name>
    <name type="synonym">Caligus salmonis</name>
    <dbReference type="NCBI Taxonomy" id="72036"/>
    <lineage>
        <taxon>Eukaryota</taxon>
        <taxon>Metazoa</taxon>
        <taxon>Ecdysozoa</taxon>
        <taxon>Arthropoda</taxon>
        <taxon>Crustacea</taxon>
        <taxon>Multicrustacea</taxon>
        <taxon>Hexanauplia</taxon>
        <taxon>Copepoda</taxon>
        <taxon>Siphonostomatoida</taxon>
        <taxon>Caligidae</taxon>
        <taxon>Lepeophtheirus</taxon>
    </lineage>
</organism>
<dbReference type="EMBL" id="HACA01016293">
    <property type="protein sequence ID" value="CDW33654.1"/>
    <property type="molecule type" value="Transcribed_RNA"/>
</dbReference>
<dbReference type="AlphaFoldDB" id="A0A0K2U5U4"/>
<proteinExistence type="predicted"/>